<comment type="subcellular location">
    <subcellularLocation>
        <location evidence="1">Nucleus</location>
    </subcellularLocation>
</comment>
<reference evidence="10 11" key="1">
    <citation type="submission" date="2017-11" db="EMBL/GenBank/DDBJ databases">
        <title>De novo assembly and phasing of dikaryotic genomes from two isolates of Puccinia coronata f. sp. avenae, the causal agent of oat crown rust.</title>
        <authorList>
            <person name="Miller M.E."/>
            <person name="Zhang Y."/>
            <person name="Omidvar V."/>
            <person name="Sperschneider J."/>
            <person name="Schwessinger B."/>
            <person name="Raley C."/>
            <person name="Palmer J.M."/>
            <person name="Garnica D."/>
            <person name="Upadhyaya N."/>
            <person name="Rathjen J."/>
            <person name="Taylor J.M."/>
            <person name="Park R.F."/>
            <person name="Dodds P.N."/>
            <person name="Hirsch C.D."/>
            <person name="Kianian S.F."/>
            <person name="Figueroa M."/>
        </authorList>
    </citation>
    <scope>NUCLEOTIDE SEQUENCE [LARGE SCALE GENOMIC DNA]</scope>
    <source>
        <strain evidence="10">12SD80</strain>
    </source>
</reference>
<evidence type="ECO:0000313" key="10">
    <source>
        <dbReference type="EMBL" id="PLW43307.1"/>
    </source>
</evidence>
<dbReference type="GO" id="GO:0003723">
    <property type="term" value="F:RNA binding"/>
    <property type="evidence" value="ECO:0007669"/>
    <property type="project" value="UniProtKB-UniRule"/>
</dbReference>
<dbReference type="SMART" id="SM00360">
    <property type="entry name" value="RRM"/>
    <property type="match status" value="3"/>
</dbReference>
<evidence type="ECO:0000256" key="3">
    <source>
        <dbReference type="ARBA" id="ARBA00022737"/>
    </source>
</evidence>
<keyword evidence="2" id="KW-0507">mRNA processing</keyword>
<dbReference type="PROSITE" id="PS50102">
    <property type="entry name" value="RRM"/>
    <property type="match status" value="3"/>
</dbReference>
<dbReference type="CDD" id="cd12231">
    <property type="entry name" value="RRM2_U2AF65"/>
    <property type="match status" value="1"/>
</dbReference>
<keyword evidence="6" id="KW-0539">Nucleus</keyword>
<evidence type="ECO:0000259" key="9">
    <source>
        <dbReference type="PROSITE" id="PS50102"/>
    </source>
</evidence>
<dbReference type="InterPro" id="IPR035979">
    <property type="entry name" value="RBD_domain_sf"/>
</dbReference>
<evidence type="ECO:0000256" key="7">
    <source>
        <dbReference type="PROSITE-ProRule" id="PRU00176"/>
    </source>
</evidence>
<protein>
    <recommendedName>
        <fullName evidence="9">RRM domain-containing protein</fullName>
    </recommendedName>
</protein>
<dbReference type="InterPro" id="IPR003954">
    <property type="entry name" value="RRM_euk-type"/>
</dbReference>
<dbReference type="Pfam" id="PF00076">
    <property type="entry name" value="RRM_1"/>
    <property type="match status" value="1"/>
</dbReference>
<dbReference type="Gene3D" id="3.30.70.330">
    <property type="match status" value="3"/>
</dbReference>
<dbReference type="NCBIfam" id="TIGR01642">
    <property type="entry name" value="U2AF_lg"/>
    <property type="match status" value="1"/>
</dbReference>
<dbReference type="InterPro" id="IPR006529">
    <property type="entry name" value="U2AF_lg"/>
</dbReference>
<keyword evidence="3" id="KW-0677">Repeat</keyword>
<dbReference type="SMART" id="SM00361">
    <property type="entry name" value="RRM_1"/>
    <property type="match status" value="1"/>
</dbReference>
<feature type="region of interest" description="Disordered" evidence="8">
    <location>
        <begin position="276"/>
        <end position="298"/>
    </location>
</feature>
<dbReference type="PANTHER" id="PTHR23139">
    <property type="entry name" value="RNA-BINDING PROTEIN"/>
    <property type="match status" value="1"/>
</dbReference>
<organism evidence="10 11">
    <name type="scientific">Puccinia coronata f. sp. avenae</name>
    <dbReference type="NCBI Taxonomy" id="200324"/>
    <lineage>
        <taxon>Eukaryota</taxon>
        <taxon>Fungi</taxon>
        <taxon>Dikarya</taxon>
        <taxon>Basidiomycota</taxon>
        <taxon>Pucciniomycotina</taxon>
        <taxon>Pucciniomycetes</taxon>
        <taxon>Pucciniales</taxon>
        <taxon>Pucciniaceae</taxon>
        <taxon>Puccinia</taxon>
    </lineage>
</organism>
<dbReference type="GO" id="GO:0008380">
    <property type="term" value="P:RNA splicing"/>
    <property type="evidence" value="ECO:0007669"/>
    <property type="project" value="UniProtKB-KW"/>
</dbReference>
<dbReference type="CDD" id="cd12230">
    <property type="entry name" value="RRM1_U2AF65"/>
    <property type="match status" value="1"/>
</dbReference>
<dbReference type="Proteomes" id="UP000235392">
    <property type="component" value="Unassembled WGS sequence"/>
</dbReference>
<feature type="compositionally biased region" description="Basic and acidic residues" evidence="8">
    <location>
        <begin position="760"/>
        <end position="769"/>
    </location>
</feature>
<dbReference type="CDD" id="cd12232">
    <property type="entry name" value="RRM3_U2AF65"/>
    <property type="match status" value="1"/>
</dbReference>
<feature type="domain" description="RRM" evidence="9">
    <location>
        <begin position="500"/>
        <end position="580"/>
    </location>
</feature>
<evidence type="ECO:0000256" key="2">
    <source>
        <dbReference type="ARBA" id="ARBA00022664"/>
    </source>
</evidence>
<dbReference type="InterPro" id="IPR000504">
    <property type="entry name" value="RRM_dom"/>
</dbReference>
<feature type="region of interest" description="Disordered" evidence="8">
    <location>
        <begin position="735"/>
        <end position="769"/>
    </location>
</feature>
<evidence type="ECO:0000256" key="4">
    <source>
        <dbReference type="ARBA" id="ARBA00022884"/>
    </source>
</evidence>
<dbReference type="FunFam" id="3.30.70.330:FF:000676">
    <property type="entry name" value="U2 snRNP auxiliary factor large subunit"/>
    <property type="match status" value="1"/>
</dbReference>
<evidence type="ECO:0000256" key="5">
    <source>
        <dbReference type="ARBA" id="ARBA00023187"/>
    </source>
</evidence>
<dbReference type="FunFam" id="3.30.70.330:FF:000097">
    <property type="entry name" value="U2 snRNP auxiliary factor large subunit"/>
    <property type="match status" value="1"/>
</dbReference>
<evidence type="ECO:0000256" key="8">
    <source>
        <dbReference type="SAM" id="MobiDB-lite"/>
    </source>
</evidence>
<gene>
    <name evidence="10" type="ORF">PCASD_06138</name>
</gene>
<dbReference type="AlphaFoldDB" id="A0A2N5V035"/>
<dbReference type="EMBL" id="PGCI01000069">
    <property type="protein sequence ID" value="PLW43307.1"/>
    <property type="molecule type" value="Genomic_DNA"/>
</dbReference>
<keyword evidence="4 7" id="KW-0694">RNA-binding</keyword>
<comment type="caution">
    <text evidence="10">The sequence shown here is derived from an EMBL/GenBank/DDBJ whole genome shotgun (WGS) entry which is preliminary data.</text>
</comment>
<keyword evidence="5" id="KW-0508">mRNA splicing</keyword>
<dbReference type="InterPro" id="IPR012677">
    <property type="entry name" value="Nucleotide-bd_a/b_plait_sf"/>
</dbReference>
<evidence type="ECO:0000256" key="1">
    <source>
        <dbReference type="ARBA" id="ARBA00004123"/>
    </source>
</evidence>
<accession>A0A2N5V035</accession>
<feature type="domain" description="RRM" evidence="9">
    <location>
        <begin position="383"/>
        <end position="475"/>
    </location>
</feature>
<sequence>MTSPGYTGDIHRLPTAHPNIYPDPEVPVTVDFLILLSPRHPRNLIDQSCPLRNRPLSPSFARSQERHLPGLGFHLPTSPTEPCSHFQQLHPVSFPPISYHFINLNYSGWPMLSCPPSVGSLPKTEDIDHLIARAMTTGHAADLAPLIVKKGADGTMTVKGLRSEVAVMLNAVVDMMNVTAIVVKGTVTVIETATGTGIAIVVALDTMIEIAIAKEPVIVTATVTATVTEVGTEIEIAIPAETMPRKYTAWDVKPPGYANVSAVEAKISGSFMLPGQTRPTSQTPGGPVNGGNGSAPGNMAMNNPNFPGHQHMNSNHHWVNPNQQNAHTHGQMQSQHPNQFQMNSLGRDGTYGMPGSLPPIHFKPAQGQSGPVAQTQSFARQARRLYVGNILHTANEMNVAEFFNAKMKELGLLARNNEDGMAISISENPVVAVQVNHEKNYAFVEFRNAEEATHGMSFDGIIFQNQALKIRRPKDYTGPDHAGPTHIPGVVSTNVPDSPNKIFIGGLPSYLTDDQVMELLKSFGELKSFNLVKDTSSGGHVSKGFAFCEYVDPDLTDIACQGLNGMELGDRYLVVQRAQIGQNAKKEKENNPDAQRNNFNQFNNFAGGQATAAATSVLAAVKSGEGEKTRVLQMLNMVNQEELVDDQEYGEILEDIRDECGKYGKIENVRIPRPIKNEKGRIDLKASESVDGLGKVFVLFEKVEECAAALLAIAGRQFAGRVIICAYAPEEAMIEGSKAGNPVKEEEAPAEGNHSEPAPTEEKPAEDTS</sequence>
<dbReference type="FunFam" id="3.30.70.330:FF:000642">
    <property type="entry name" value="U2 snRNP auxiliary factor large subunit"/>
    <property type="match status" value="1"/>
</dbReference>
<evidence type="ECO:0000313" key="11">
    <source>
        <dbReference type="Proteomes" id="UP000235392"/>
    </source>
</evidence>
<dbReference type="SUPFAM" id="SSF54928">
    <property type="entry name" value="RNA-binding domain, RBD"/>
    <property type="match status" value="2"/>
</dbReference>
<proteinExistence type="predicted"/>
<evidence type="ECO:0000256" key="6">
    <source>
        <dbReference type="ARBA" id="ARBA00023242"/>
    </source>
</evidence>
<name>A0A2N5V035_9BASI</name>
<feature type="domain" description="RRM" evidence="9">
    <location>
        <begin position="630"/>
        <end position="730"/>
    </location>
</feature>
<dbReference type="GO" id="GO:0005634">
    <property type="term" value="C:nucleus"/>
    <property type="evidence" value="ECO:0007669"/>
    <property type="project" value="UniProtKB-SubCell"/>
</dbReference>
<dbReference type="GO" id="GO:0006397">
    <property type="term" value="P:mRNA processing"/>
    <property type="evidence" value="ECO:0007669"/>
    <property type="project" value="UniProtKB-KW"/>
</dbReference>